<gene>
    <name evidence="4" type="ORF">COU30_02020</name>
</gene>
<sequence>MLSIRRFFLFCGVFLCSFFIFSTVLAQEVFSDTTVSEDILINDDVDVDEETGEALDISLENIGSSVIEEVPSSFGLFFRGIRERISLMTTFNPVKKAEKRLQYALERENIAERILEESLDFAAQKKAQDMIDRSQAFIEKVHEQQEKWMNGQDDRAQQLLKNVANFELRREKLFDRLEEKLSDEQLIKFQEKRDVIEQKSQRLLNALDNENIPEEIRLHLQKVKERVEEHYDQQQEYKAGLLKAIQSGDATAVKELREQRHDENVIRFDEKKVQIQERKDVLRERAEDGDIQAQKEIRLLHSVVENGQKRVEEVKERVEERREDLKELIEYKREEIKEQKETVREEVKGRVEERREFIDEQGARVEIRREERLDSDGQIRIEERVREEDVNSDDDSDDDSDLD</sequence>
<feature type="compositionally biased region" description="Acidic residues" evidence="2">
    <location>
        <begin position="390"/>
        <end position="403"/>
    </location>
</feature>
<keyword evidence="3" id="KW-0732">Signal</keyword>
<evidence type="ECO:0000313" key="4">
    <source>
        <dbReference type="EMBL" id="PIR77513.1"/>
    </source>
</evidence>
<protein>
    <recommendedName>
        <fullName evidence="6">DUF5667 domain-containing protein</fullName>
    </recommendedName>
</protein>
<comment type="caution">
    <text evidence="4">The sequence shown here is derived from an EMBL/GenBank/DDBJ whole genome shotgun (WGS) entry which is preliminary data.</text>
</comment>
<accession>A0A2M6P194</accession>
<organism evidence="4 5">
    <name type="scientific">Candidatus Magasanikbacteria bacterium CG10_big_fil_rev_8_21_14_0_10_38_6</name>
    <dbReference type="NCBI Taxonomy" id="1974647"/>
    <lineage>
        <taxon>Bacteria</taxon>
        <taxon>Candidatus Magasanikiibacteriota</taxon>
    </lineage>
</organism>
<evidence type="ECO:0000256" key="1">
    <source>
        <dbReference type="SAM" id="Coils"/>
    </source>
</evidence>
<dbReference type="Proteomes" id="UP000228528">
    <property type="component" value="Unassembled WGS sequence"/>
</dbReference>
<evidence type="ECO:0000256" key="3">
    <source>
        <dbReference type="SAM" id="SignalP"/>
    </source>
</evidence>
<dbReference type="AlphaFoldDB" id="A0A2M6P194"/>
<name>A0A2M6P194_9BACT</name>
<evidence type="ECO:0000256" key="2">
    <source>
        <dbReference type="SAM" id="MobiDB-lite"/>
    </source>
</evidence>
<feature type="chain" id="PRO_5014597883" description="DUF5667 domain-containing protein" evidence="3">
    <location>
        <begin position="27"/>
        <end position="403"/>
    </location>
</feature>
<evidence type="ECO:0008006" key="6">
    <source>
        <dbReference type="Google" id="ProtNLM"/>
    </source>
</evidence>
<feature type="signal peptide" evidence="3">
    <location>
        <begin position="1"/>
        <end position="26"/>
    </location>
</feature>
<feature type="coiled-coil region" evidence="1">
    <location>
        <begin position="304"/>
        <end position="353"/>
    </location>
</feature>
<dbReference type="EMBL" id="PFBW01000091">
    <property type="protein sequence ID" value="PIR77513.1"/>
    <property type="molecule type" value="Genomic_DNA"/>
</dbReference>
<reference evidence="5" key="1">
    <citation type="submission" date="2017-09" db="EMBL/GenBank/DDBJ databases">
        <title>Depth-based differentiation of microbial function through sediment-hosted aquifers and enrichment of novel symbionts in the deep terrestrial subsurface.</title>
        <authorList>
            <person name="Probst A.J."/>
            <person name="Ladd B."/>
            <person name="Jarett J.K."/>
            <person name="Geller-Mcgrath D.E."/>
            <person name="Sieber C.M.K."/>
            <person name="Emerson J.B."/>
            <person name="Anantharaman K."/>
            <person name="Thomas B.C."/>
            <person name="Malmstrom R."/>
            <person name="Stieglmeier M."/>
            <person name="Klingl A."/>
            <person name="Woyke T."/>
            <person name="Ryan C.M."/>
            <person name="Banfield J.F."/>
        </authorList>
    </citation>
    <scope>NUCLEOTIDE SEQUENCE [LARGE SCALE GENOMIC DNA]</scope>
</reference>
<evidence type="ECO:0000313" key="5">
    <source>
        <dbReference type="Proteomes" id="UP000228528"/>
    </source>
</evidence>
<feature type="compositionally biased region" description="Basic and acidic residues" evidence="2">
    <location>
        <begin position="380"/>
        <end position="389"/>
    </location>
</feature>
<feature type="region of interest" description="Disordered" evidence="2">
    <location>
        <begin position="380"/>
        <end position="403"/>
    </location>
</feature>
<keyword evidence="1" id="KW-0175">Coiled coil</keyword>
<proteinExistence type="predicted"/>